<feature type="region of interest" description="Disordered" evidence="1">
    <location>
        <begin position="329"/>
        <end position="445"/>
    </location>
</feature>
<keyword evidence="3" id="KW-1185">Reference proteome</keyword>
<dbReference type="AlphaFoldDB" id="A0AAV7HUY1"/>
<feature type="compositionally biased region" description="Polar residues" evidence="1">
    <location>
        <begin position="214"/>
        <end position="225"/>
    </location>
</feature>
<dbReference type="Proteomes" id="UP000826195">
    <property type="component" value="Unassembled WGS sequence"/>
</dbReference>
<accession>A0AAV7HUY1</accession>
<feature type="compositionally biased region" description="Low complexity" evidence="1">
    <location>
        <begin position="435"/>
        <end position="445"/>
    </location>
</feature>
<evidence type="ECO:0000313" key="3">
    <source>
        <dbReference type="Proteomes" id="UP000826195"/>
    </source>
</evidence>
<evidence type="ECO:0000256" key="1">
    <source>
        <dbReference type="SAM" id="MobiDB-lite"/>
    </source>
</evidence>
<feature type="compositionally biased region" description="Polar residues" evidence="1">
    <location>
        <begin position="360"/>
        <end position="376"/>
    </location>
</feature>
<feature type="region of interest" description="Disordered" evidence="1">
    <location>
        <begin position="77"/>
        <end position="106"/>
    </location>
</feature>
<gene>
    <name evidence="2" type="ORF">KQX54_003399</name>
</gene>
<proteinExistence type="predicted"/>
<feature type="region of interest" description="Disordered" evidence="1">
    <location>
        <begin position="191"/>
        <end position="250"/>
    </location>
</feature>
<evidence type="ECO:0000313" key="2">
    <source>
        <dbReference type="EMBL" id="KAH0548853.1"/>
    </source>
</evidence>
<feature type="compositionally biased region" description="Basic and acidic residues" evidence="1">
    <location>
        <begin position="77"/>
        <end position="98"/>
    </location>
</feature>
<name>A0AAV7HUY1_COTGL</name>
<feature type="region of interest" description="Disordered" evidence="1">
    <location>
        <begin position="1"/>
        <end position="23"/>
    </location>
</feature>
<reference evidence="2 3" key="1">
    <citation type="journal article" date="2021" name="J. Hered.">
        <title>A chromosome-level genome assembly of the parasitoid wasp, Cotesia glomerata (Hymenoptera: Braconidae).</title>
        <authorList>
            <person name="Pinto B.J."/>
            <person name="Weis J.J."/>
            <person name="Gamble T."/>
            <person name="Ode P.J."/>
            <person name="Paul R."/>
            <person name="Zaspel J.M."/>
        </authorList>
    </citation>
    <scope>NUCLEOTIDE SEQUENCE [LARGE SCALE GENOMIC DNA]</scope>
    <source>
        <strain evidence="2">CgM1</strain>
    </source>
</reference>
<comment type="caution">
    <text evidence="2">The sequence shown here is derived from an EMBL/GenBank/DDBJ whole genome shotgun (WGS) entry which is preliminary data.</text>
</comment>
<protein>
    <submittedName>
        <fullName evidence="2">Uncharacterized protein</fullName>
    </submittedName>
</protein>
<feature type="compositionally biased region" description="Polar residues" evidence="1">
    <location>
        <begin position="387"/>
        <end position="396"/>
    </location>
</feature>
<organism evidence="2 3">
    <name type="scientific">Cotesia glomerata</name>
    <name type="common">Lepidopteran parasitic wasp</name>
    <name type="synonym">Apanteles glomeratus</name>
    <dbReference type="NCBI Taxonomy" id="32391"/>
    <lineage>
        <taxon>Eukaryota</taxon>
        <taxon>Metazoa</taxon>
        <taxon>Ecdysozoa</taxon>
        <taxon>Arthropoda</taxon>
        <taxon>Hexapoda</taxon>
        <taxon>Insecta</taxon>
        <taxon>Pterygota</taxon>
        <taxon>Neoptera</taxon>
        <taxon>Endopterygota</taxon>
        <taxon>Hymenoptera</taxon>
        <taxon>Apocrita</taxon>
        <taxon>Ichneumonoidea</taxon>
        <taxon>Braconidae</taxon>
        <taxon>Microgastrinae</taxon>
        <taxon>Cotesia</taxon>
    </lineage>
</organism>
<sequence>MFKPKLSEYAEITEEESKSLNDTENLIADPALLKIVDAVCLTDQERHDQHDHDLSEDQDLRDLPEHNGQLLEHVNQEHDQNDDHDHDHDLPDHQHQLKQELTYPDGGDTVGVLEAVRPEIENGVLVEANEPVSFVLTTKDNSYTIHHTLGYQSPHIIIPRDYLEPGSPYSSHQEPRNSFAQNSHYGHELAVVGGGGGVIPEGGDRRPSEVSLATEGSNRVSQMPHSTMHRYGDSVSQSAEHHHHQSLNESTLTRHLEDGHHHLHHHHQLQDTTDRFSGIAAAMRGVRGDFSLGGMFQGLTSPGSAPGSVDVAAGQHLDDVLPEDAYLSHIRGSSGGVSPSNVRTGSSPGSSRSPRDEQPLSPQHRPSSAHVSSQDDGYSPNDHGRLQNFTHLTSMQPPGVHQSLQDPERVQDLYMVSIYNHGGSGHHHADHDQSSSHSPSGPLSR</sequence>
<dbReference type="EMBL" id="JAHXZJ010001864">
    <property type="protein sequence ID" value="KAH0548853.1"/>
    <property type="molecule type" value="Genomic_DNA"/>
</dbReference>